<evidence type="ECO:0000313" key="3">
    <source>
        <dbReference type="Proteomes" id="UP000729402"/>
    </source>
</evidence>
<gene>
    <name evidence="2" type="ORF">GUJ93_ZPchr0013g35245</name>
</gene>
<reference evidence="2" key="2">
    <citation type="submission" date="2021-02" db="EMBL/GenBank/DDBJ databases">
        <authorList>
            <person name="Kimball J.A."/>
            <person name="Haas M.W."/>
            <person name="Macchietto M."/>
            <person name="Kono T."/>
            <person name="Duquette J."/>
            <person name="Shao M."/>
        </authorList>
    </citation>
    <scope>NUCLEOTIDE SEQUENCE</scope>
    <source>
        <tissue evidence="2">Fresh leaf tissue</tissue>
    </source>
</reference>
<feature type="compositionally biased region" description="Basic residues" evidence="1">
    <location>
        <begin position="1"/>
        <end position="18"/>
    </location>
</feature>
<proteinExistence type="predicted"/>
<dbReference type="EMBL" id="JAAALK010000079">
    <property type="protein sequence ID" value="KAG8099569.1"/>
    <property type="molecule type" value="Genomic_DNA"/>
</dbReference>
<name>A0A8J6BZ01_ZIZPA</name>
<reference evidence="2" key="1">
    <citation type="journal article" date="2021" name="bioRxiv">
        <title>Whole Genome Assembly and Annotation of Northern Wild Rice, Zizania palustris L., Supports a Whole Genome Duplication in the Zizania Genus.</title>
        <authorList>
            <person name="Haas M."/>
            <person name="Kono T."/>
            <person name="Macchietto M."/>
            <person name="Millas R."/>
            <person name="McGilp L."/>
            <person name="Shao M."/>
            <person name="Duquette J."/>
            <person name="Hirsch C.N."/>
            <person name="Kimball J."/>
        </authorList>
    </citation>
    <scope>NUCLEOTIDE SEQUENCE</scope>
    <source>
        <tissue evidence="2">Fresh leaf tissue</tissue>
    </source>
</reference>
<feature type="region of interest" description="Disordered" evidence="1">
    <location>
        <begin position="1"/>
        <end position="29"/>
    </location>
</feature>
<evidence type="ECO:0000313" key="2">
    <source>
        <dbReference type="EMBL" id="KAG8099569.1"/>
    </source>
</evidence>
<evidence type="ECO:0000256" key="1">
    <source>
        <dbReference type="SAM" id="MobiDB-lite"/>
    </source>
</evidence>
<accession>A0A8J6BZ01</accession>
<organism evidence="2 3">
    <name type="scientific">Zizania palustris</name>
    <name type="common">Northern wild rice</name>
    <dbReference type="NCBI Taxonomy" id="103762"/>
    <lineage>
        <taxon>Eukaryota</taxon>
        <taxon>Viridiplantae</taxon>
        <taxon>Streptophyta</taxon>
        <taxon>Embryophyta</taxon>
        <taxon>Tracheophyta</taxon>
        <taxon>Spermatophyta</taxon>
        <taxon>Magnoliopsida</taxon>
        <taxon>Liliopsida</taxon>
        <taxon>Poales</taxon>
        <taxon>Poaceae</taxon>
        <taxon>BOP clade</taxon>
        <taxon>Oryzoideae</taxon>
        <taxon>Oryzeae</taxon>
        <taxon>Zizaniinae</taxon>
        <taxon>Zizania</taxon>
    </lineage>
</organism>
<comment type="caution">
    <text evidence="2">The sequence shown here is derived from an EMBL/GenBank/DDBJ whole genome shotgun (WGS) entry which is preliminary data.</text>
</comment>
<keyword evidence="3" id="KW-1185">Reference proteome</keyword>
<dbReference type="Proteomes" id="UP000729402">
    <property type="component" value="Unassembled WGS sequence"/>
</dbReference>
<dbReference type="AlphaFoldDB" id="A0A8J6BZ01"/>
<protein>
    <submittedName>
        <fullName evidence="2">Uncharacterized protein</fullName>
    </submittedName>
</protein>
<sequence>MAMARRGMRRCSRARRVGAGRTSGAPRPLLSRRCRHHTSMAIGIKIGLAAERALAKDRCGGSVSPCP</sequence>